<sequence>MNLTDLATVKDLCARHGFQLSKGFGQNFIVNPGVCPKMVESAGIDRTWGVVEIGPGIGVLTKELALRAGKVVAIEVDDRLPPLLDETLAGLDNVRVVLGDVLKTDLAALIQQEFAGMPVAVCANLPYYITSPIVMKLLEERLPIRHITVMVQKEAAQRLCAAPGTRDAGAVSYAVHYYAAPKMLFTVQPGSFFPPPKVTSAVIRLELHQTPPVAPADERAMFRAIRASFGQRRKTVANAASAGLGVPKQRVLAALEQAGIPATARPEQLTLAQYAAFSDALGPV</sequence>
<evidence type="ECO:0000256" key="3">
    <source>
        <dbReference type="ARBA" id="ARBA00022603"/>
    </source>
</evidence>
<organism evidence="10 11">
    <name type="scientific">Ruthenibacterium intestinale</name>
    <dbReference type="NCBI Taxonomy" id="3133163"/>
    <lineage>
        <taxon>Bacteria</taxon>
        <taxon>Bacillati</taxon>
        <taxon>Bacillota</taxon>
        <taxon>Clostridia</taxon>
        <taxon>Eubacteriales</taxon>
        <taxon>Oscillospiraceae</taxon>
        <taxon>Ruthenibacterium</taxon>
    </lineage>
</organism>
<dbReference type="HAMAP" id="MF_00607">
    <property type="entry name" value="16SrRNA_methyltr_A"/>
    <property type="match status" value="1"/>
</dbReference>
<dbReference type="InterPro" id="IPR023165">
    <property type="entry name" value="rRNA_Ade_diMease-like_C"/>
</dbReference>
<feature type="binding site" evidence="7 8">
    <location>
        <position position="29"/>
    </location>
    <ligand>
        <name>S-adenosyl-L-methionine</name>
        <dbReference type="ChEBI" id="CHEBI:59789"/>
    </ligand>
</feature>
<keyword evidence="3 7" id="KW-0489">Methyltransferase</keyword>
<evidence type="ECO:0000313" key="11">
    <source>
        <dbReference type="Proteomes" id="UP001477672"/>
    </source>
</evidence>
<keyword evidence="5 7" id="KW-0949">S-adenosyl-L-methionine</keyword>
<dbReference type="GO" id="GO:0052908">
    <property type="term" value="F:16S rRNA (adenine(1518)-N(6)/adenine(1519)-N(6))-dimethyltransferase activity"/>
    <property type="evidence" value="ECO:0007669"/>
    <property type="project" value="UniProtKB-EC"/>
</dbReference>
<evidence type="ECO:0000256" key="6">
    <source>
        <dbReference type="ARBA" id="ARBA00022884"/>
    </source>
</evidence>
<dbReference type="RefSeq" id="WP_349214228.1">
    <property type="nucleotide sequence ID" value="NZ_JBBMFA010000032.1"/>
</dbReference>
<accession>A0ABV1GB39</accession>
<keyword evidence="4 7" id="KW-0808">Transferase</keyword>
<dbReference type="InterPro" id="IPR011530">
    <property type="entry name" value="rRNA_adenine_dimethylase"/>
</dbReference>
<evidence type="ECO:0000313" key="10">
    <source>
        <dbReference type="EMBL" id="MEQ2519019.1"/>
    </source>
</evidence>
<keyword evidence="1 7" id="KW-0963">Cytoplasm</keyword>
<dbReference type="PROSITE" id="PS01131">
    <property type="entry name" value="RRNA_A_DIMETH"/>
    <property type="match status" value="1"/>
</dbReference>
<evidence type="ECO:0000256" key="5">
    <source>
        <dbReference type="ARBA" id="ARBA00022691"/>
    </source>
</evidence>
<dbReference type="PANTHER" id="PTHR11727:SF7">
    <property type="entry name" value="DIMETHYLADENOSINE TRANSFERASE-RELATED"/>
    <property type="match status" value="1"/>
</dbReference>
<dbReference type="PROSITE" id="PS51689">
    <property type="entry name" value="SAM_RNA_A_N6_MT"/>
    <property type="match status" value="1"/>
</dbReference>
<dbReference type="InterPro" id="IPR020598">
    <property type="entry name" value="rRNA_Ade_methylase_Trfase_N"/>
</dbReference>
<feature type="binding site" evidence="7 8">
    <location>
        <position position="75"/>
    </location>
    <ligand>
        <name>S-adenosyl-L-methionine</name>
        <dbReference type="ChEBI" id="CHEBI:59789"/>
    </ligand>
</feature>
<feature type="binding site" evidence="7 8">
    <location>
        <position position="124"/>
    </location>
    <ligand>
        <name>S-adenosyl-L-methionine</name>
        <dbReference type="ChEBI" id="CHEBI:59789"/>
    </ligand>
</feature>
<evidence type="ECO:0000256" key="1">
    <source>
        <dbReference type="ARBA" id="ARBA00022490"/>
    </source>
</evidence>
<dbReference type="CDD" id="cd02440">
    <property type="entry name" value="AdoMet_MTases"/>
    <property type="match status" value="1"/>
</dbReference>
<keyword evidence="6 7" id="KW-0694">RNA-binding</keyword>
<dbReference type="Pfam" id="PF00398">
    <property type="entry name" value="RrnaAD"/>
    <property type="match status" value="1"/>
</dbReference>
<comment type="catalytic activity">
    <reaction evidence="7">
        <text>adenosine(1518)/adenosine(1519) in 16S rRNA + 4 S-adenosyl-L-methionine = N(6)-dimethyladenosine(1518)/N(6)-dimethyladenosine(1519) in 16S rRNA + 4 S-adenosyl-L-homocysteine + 4 H(+)</text>
        <dbReference type="Rhea" id="RHEA:19609"/>
        <dbReference type="Rhea" id="RHEA-COMP:10232"/>
        <dbReference type="Rhea" id="RHEA-COMP:10233"/>
        <dbReference type="ChEBI" id="CHEBI:15378"/>
        <dbReference type="ChEBI" id="CHEBI:57856"/>
        <dbReference type="ChEBI" id="CHEBI:59789"/>
        <dbReference type="ChEBI" id="CHEBI:74411"/>
        <dbReference type="ChEBI" id="CHEBI:74493"/>
        <dbReference type="EC" id="2.1.1.182"/>
    </reaction>
</comment>
<comment type="caution">
    <text evidence="10">The sequence shown here is derived from an EMBL/GenBank/DDBJ whole genome shotgun (WGS) entry which is preliminary data.</text>
</comment>
<dbReference type="Proteomes" id="UP001477672">
    <property type="component" value="Unassembled WGS sequence"/>
</dbReference>
<keyword evidence="11" id="KW-1185">Reference proteome</keyword>
<dbReference type="InterPro" id="IPR029063">
    <property type="entry name" value="SAM-dependent_MTases_sf"/>
</dbReference>
<name>A0ABV1GB39_9FIRM</name>
<gene>
    <name evidence="7 10" type="primary">rsmA</name>
    <name evidence="7" type="synonym">ksgA</name>
    <name evidence="10" type="ORF">WMO24_00985</name>
</gene>
<reference evidence="10 11" key="1">
    <citation type="submission" date="2024-03" db="EMBL/GenBank/DDBJ databases">
        <title>Human intestinal bacterial collection.</title>
        <authorList>
            <person name="Pauvert C."/>
            <person name="Hitch T.C.A."/>
            <person name="Clavel T."/>
        </authorList>
    </citation>
    <scope>NUCLEOTIDE SEQUENCE [LARGE SCALE GENOMIC DNA]</scope>
    <source>
        <strain evidence="10 11">CLA-JM-H11</strain>
    </source>
</reference>
<comment type="similarity">
    <text evidence="7">Belongs to the class I-like SAM-binding methyltransferase superfamily. rRNA adenine N(6)-methyltransferase family. RsmA subfamily.</text>
</comment>
<evidence type="ECO:0000256" key="4">
    <source>
        <dbReference type="ARBA" id="ARBA00022679"/>
    </source>
</evidence>
<feature type="binding site" evidence="7 8">
    <location>
        <position position="27"/>
    </location>
    <ligand>
        <name>S-adenosyl-L-methionine</name>
        <dbReference type="ChEBI" id="CHEBI:59789"/>
    </ligand>
</feature>
<comment type="function">
    <text evidence="7">Specifically dimethylates two adjacent adenosines (A1518 and A1519) in the loop of a conserved hairpin near the 3'-end of 16S rRNA in the 30S particle. May play a critical role in biogenesis of 30S subunits.</text>
</comment>
<evidence type="ECO:0000256" key="8">
    <source>
        <dbReference type="PROSITE-ProRule" id="PRU01026"/>
    </source>
</evidence>
<dbReference type="SUPFAM" id="SSF53335">
    <property type="entry name" value="S-adenosyl-L-methionine-dependent methyltransferases"/>
    <property type="match status" value="1"/>
</dbReference>
<dbReference type="Gene3D" id="3.40.50.150">
    <property type="entry name" value="Vaccinia Virus protein VP39"/>
    <property type="match status" value="1"/>
</dbReference>
<protein>
    <recommendedName>
        <fullName evidence="7">Ribosomal RNA small subunit methyltransferase A</fullName>
        <ecNumber evidence="7">2.1.1.182</ecNumber>
    </recommendedName>
    <alternativeName>
        <fullName evidence="7">16S rRNA (adenine(1518)-N(6)/adenine(1519)-N(6))-dimethyltransferase</fullName>
    </alternativeName>
    <alternativeName>
        <fullName evidence="7">16S rRNA dimethyladenosine transferase</fullName>
    </alternativeName>
    <alternativeName>
        <fullName evidence="7">16S rRNA dimethylase</fullName>
    </alternativeName>
    <alternativeName>
        <fullName evidence="7">S-adenosylmethionine-6-N', N'-adenosyl(rRNA) dimethyltransferase</fullName>
    </alternativeName>
</protein>
<feature type="binding site" evidence="7 8">
    <location>
        <position position="100"/>
    </location>
    <ligand>
        <name>S-adenosyl-L-methionine</name>
        <dbReference type="ChEBI" id="CHEBI:59789"/>
    </ligand>
</feature>
<dbReference type="InterPro" id="IPR001737">
    <property type="entry name" value="KsgA/Erm"/>
</dbReference>
<feature type="binding site" evidence="7 8">
    <location>
        <position position="54"/>
    </location>
    <ligand>
        <name>S-adenosyl-L-methionine</name>
        <dbReference type="ChEBI" id="CHEBI:59789"/>
    </ligand>
</feature>
<evidence type="ECO:0000259" key="9">
    <source>
        <dbReference type="SMART" id="SM00650"/>
    </source>
</evidence>
<evidence type="ECO:0000256" key="2">
    <source>
        <dbReference type="ARBA" id="ARBA00022552"/>
    </source>
</evidence>
<dbReference type="NCBIfam" id="TIGR00755">
    <property type="entry name" value="ksgA"/>
    <property type="match status" value="1"/>
</dbReference>
<dbReference type="Gene3D" id="1.10.8.100">
    <property type="entry name" value="Ribosomal RNA adenine dimethylase-like, domain 2"/>
    <property type="match status" value="1"/>
</dbReference>
<dbReference type="EMBL" id="JBBMFA010000032">
    <property type="protein sequence ID" value="MEQ2519019.1"/>
    <property type="molecule type" value="Genomic_DNA"/>
</dbReference>
<dbReference type="InterPro" id="IPR020596">
    <property type="entry name" value="rRNA_Ade_Mease_Trfase_CS"/>
</dbReference>
<comment type="subcellular location">
    <subcellularLocation>
        <location evidence="7">Cytoplasm</location>
    </subcellularLocation>
</comment>
<dbReference type="EC" id="2.1.1.182" evidence="7"/>
<dbReference type="PANTHER" id="PTHR11727">
    <property type="entry name" value="DIMETHYLADENOSINE TRANSFERASE"/>
    <property type="match status" value="1"/>
</dbReference>
<keyword evidence="2 7" id="KW-0698">rRNA processing</keyword>
<proteinExistence type="inferred from homology"/>
<feature type="domain" description="Ribosomal RNA adenine methylase transferase N-terminal" evidence="9">
    <location>
        <begin position="34"/>
        <end position="209"/>
    </location>
</feature>
<dbReference type="SMART" id="SM00650">
    <property type="entry name" value="rADc"/>
    <property type="match status" value="1"/>
</dbReference>
<evidence type="ECO:0000256" key="7">
    <source>
        <dbReference type="HAMAP-Rule" id="MF_00607"/>
    </source>
</evidence>